<dbReference type="InterPro" id="IPR020811">
    <property type="entry name" value="Enolase_N"/>
</dbReference>
<dbReference type="InterPro" id="IPR000941">
    <property type="entry name" value="Enolase"/>
</dbReference>
<dbReference type="SUPFAM" id="SSF51604">
    <property type="entry name" value="Enolase C-terminal domain-like"/>
    <property type="match status" value="1"/>
</dbReference>
<dbReference type="RefSeq" id="WP_086474217.1">
    <property type="nucleotide sequence ID" value="NZ_FXWJ01000003.1"/>
</dbReference>
<evidence type="ECO:0000256" key="3">
    <source>
        <dbReference type="ARBA" id="ARBA00012058"/>
    </source>
</evidence>
<dbReference type="PANTHER" id="PTHR11902">
    <property type="entry name" value="ENOLASE"/>
    <property type="match status" value="1"/>
</dbReference>
<proteinExistence type="inferred from homology"/>
<dbReference type="InterPro" id="IPR020810">
    <property type="entry name" value="Enolase_C"/>
</dbReference>
<comment type="pathway">
    <text evidence="1 9">Carbohydrate degradation; glycolysis; pyruvate from D-glyceraldehyde 3-phosphate: step 4/5.</text>
</comment>
<keyword evidence="8 9" id="KW-0456">Lyase</keyword>
<comment type="caution">
    <text evidence="9">Lacks conserved residue(s) required for the propagation of feature annotation.</text>
</comment>
<feature type="binding site" evidence="9">
    <location>
        <position position="364"/>
    </location>
    <ligand>
        <name>(2R)-2-phosphoglycerate</name>
        <dbReference type="ChEBI" id="CHEBI:58289"/>
    </ligand>
</feature>
<keyword evidence="7 9" id="KW-0324">Glycolysis</keyword>
<dbReference type="SMART" id="SM01192">
    <property type="entry name" value="Enolase_C"/>
    <property type="match status" value="1"/>
</dbReference>
<evidence type="ECO:0000256" key="1">
    <source>
        <dbReference type="ARBA" id="ARBA00005031"/>
    </source>
</evidence>
<dbReference type="InterPro" id="IPR029017">
    <property type="entry name" value="Enolase-like_N"/>
</dbReference>
<evidence type="ECO:0000256" key="8">
    <source>
        <dbReference type="ARBA" id="ARBA00023239"/>
    </source>
</evidence>
<name>A0ABY1RDS8_9MICO</name>
<dbReference type="HAMAP" id="MF_00318">
    <property type="entry name" value="Enolase"/>
    <property type="match status" value="1"/>
</dbReference>
<comment type="catalytic activity">
    <reaction evidence="9">
        <text>(2R)-2-phosphoglycerate = phosphoenolpyruvate + H2O</text>
        <dbReference type="Rhea" id="RHEA:10164"/>
        <dbReference type="ChEBI" id="CHEBI:15377"/>
        <dbReference type="ChEBI" id="CHEBI:58289"/>
        <dbReference type="ChEBI" id="CHEBI:58702"/>
        <dbReference type="EC" id="4.2.1.11"/>
    </reaction>
</comment>
<feature type="binding site" evidence="9">
    <location>
        <position position="309"/>
    </location>
    <ligand>
        <name>Mg(2+)</name>
        <dbReference type="ChEBI" id="CHEBI:18420"/>
    </ligand>
</feature>
<evidence type="ECO:0000259" key="10">
    <source>
        <dbReference type="SMART" id="SM01192"/>
    </source>
</evidence>
<reference evidence="12 13" key="1">
    <citation type="submission" date="2017-04" db="EMBL/GenBank/DDBJ databases">
        <authorList>
            <person name="Varghese N."/>
            <person name="Submissions S."/>
        </authorList>
    </citation>
    <scope>NUCLEOTIDE SEQUENCE [LARGE SCALE GENOMIC DNA]</scope>
    <source>
        <strain evidence="12 13">VKM Ac-1784</strain>
    </source>
</reference>
<evidence type="ECO:0000256" key="5">
    <source>
        <dbReference type="ARBA" id="ARBA00022525"/>
    </source>
</evidence>
<dbReference type="PRINTS" id="PR00148">
    <property type="entry name" value="ENOLASE"/>
</dbReference>
<keyword evidence="13" id="KW-1185">Reference proteome</keyword>
<gene>
    <name evidence="9" type="primary">eno</name>
    <name evidence="12" type="ORF">SAMN06295909_2453</name>
</gene>
<evidence type="ECO:0000259" key="11">
    <source>
        <dbReference type="SMART" id="SM01193"/>
    </source>
</evidence>
<dbReference type="SFLD" id="SFLDS00001">
    <property type="entry name" value="Enolase"/>
    <property type="match status" value="1"/>
</dbReference>
<dbReference type="InterPro" id="IPR036849">
    <property type="entry name" value="Enolase-like_C_sf"/>
</dbReference>
<organism evidence="12 13">
    <name type="scientific">Plantibacter elymi</name>
    <name type="common">nom. nud.</name>
    <dbReference type="NCBI Taxonomy" id="199708"/>
    <lineage>
        <taxon>Bacteria</taxon>
        <taxon>Bacillati</taxon>
        <taxon>Actinomycetota</taxon>
        <taxon>Actinomycetes</taxon>
        <taxon>Micrococcales</taxon>
        <taxon>Microbacteriaceae</taxon>
        <taxon>Plantibacter</taxon>
    </lineage>
</organism>
<dbReference type="Gene3D" id="3.30.390.10">
    <property type="entry name" value="Enolase-like, N-terminal domain"/>
    <property type="match status" value="1"/>
</dbReference>
<evidence type="ECO:0000256" key="4">
    <source>
        <dbReference type="ARBA" id="ARBA00017068"/>
    </source>
</evidence>
<feature type="binding site" evidence="9">
    <location>
        <position position="334"/>
    </location>
    <ligand>
        <name>(2R)-2-phosphoglycerate</name>
        <dbReference type="ChEBI" id="CHEBI:58289"/>
    </ligand>
</feature>
<dbReference type="EC" id="4.2.1.11" evidence="3 9"/>
<evidence type="ECO:0000256" key="9">
    <source>
        <dbReference type="HAMAP-Rule" id="MF_00318"/>
    </source>
</evidence>
<comment type="cofactor">
    <cofactor evidence="9">
        <name>Mg(2+)</name>
        <dbReference type="ChEBI" id="CHEBI:18420"/>
    </cofactor>
    <text evidence="9">Binds a second Mg(2+) ion via substrate during catalysis.</text>
</comment>
<feature type="domain" description="Enolase C-terminal TIM barrel" evidence="10">
    <location>
        <begin position="139"/>
        <end position="422"/>
    </location>
</feature>
<evidence type="ECO:0000256" key="7">
    <source>
        <dbReference type="ARBA" id="ARBA00023152"/>
    </source>
</evidence>
<comment type="subcellular location">
    <subcellularLocation>
        <location evidence="9">Cytoplasm</location>
    </subcellularLocation>
    <subcellularLocation>
        <location evidence="9">Secreted</location>
    </subcellularLocation>
    <subcellularLocation>
        <location evidence="9">Cell surface</location>
    </subcellularLocation>
    <text evidence="9">Fractions of enolase are present in both the cytoplasm and on the cell surface.</text>
</comment>
<dbReference type="PANTHER" id="PTHR11902:SF1">
    <property type="entry name" value="ENOLASE"/>
    <property type="match status" value="1"/>
</dbReference>
<dbReference type="Pfam" id="PF03952">
    <property type="entry name" value="Enolase_N"/>
    <property type="match status" value="1"/>
</dbReference>
<evidence type="ECO:0000313" key="12">
    <source>
        <dbReference type="EMBL" id="SMQ71134.1"/>
    </source>
</evidence>
<dbReference type="EMBL" id="FXWJ01000003">
    <property type="protein sequence ID" value="SMQ71134.1"/>
    <property type="molecule type" value="Genomic_DNA"/>
</dbReference>
<evidence type="ECO:0000256" key="2">
    <source>
        <dbReference type="ARBA" id="ARBA00009604"/>
    </source>
</evidence>
<comment type="similarity">
    <text evidence="2 9">Belongs to the enolase family.</text>
</comment>
<comment type="caution">
    <text evidence="12">The sequence shown here is derived from an EMBL/GenBank/DDBJ whole genome shotgun (WGS) entry which is preliminary data.</text>
</comment>
<comment type="function">
    <text evidence="9">Catalyzes the reversible conversion of 2-phosphoglycerate (2-PG) into phosphoenolpyruvate (PEP). It is essential for the degradation of carbohydrates via glycolysis.</text>
</comment>
<evidence type="ECO:0000313" key="13">
    <source>
        <dbReference type="Proteomes" id="UP000194464"/>
    </source>
</evidence>
<feature type="binding site" evidence="9">
    <location>
        <position position="363"/>
    </location>
    <ligand>
        <name>(2R)-2-phosphoglycerate</name>
        <dbReference type="ChEBI" id="CHEBI:58289"/>
    </ligand>
</feature>
<protein>
    <recommendedName>
        <fullName evidence="4 9">Enolase</fullName>
        <ecNumber evidence="3 9">4.2.1.11</ecNumber>
    </recommendedName>
    <alternativeName>
        <fullName evidence="9">2-phospho-D-glycerate hydro-lyase</fullName>
    </alternativeName>
    <alternativeName>
        <fullName evidence="9">2-phosphoglycerate dehydratase</fullName>
    </alternativeName>
</protein>
<keyword evidence="6 9" id="KW-0460">Magnesium</keyword>
<accession>A0ABY1RDS8</accession>
<feature type="binding site" evidence="9">
    <location>
        <position position="283"/>
    </location>
    <ligand>
        <name>Mg(2+)</name>
        <dbReference type="ChEBI" id="CHEBI:18420"/>
    </ligand>
</feature>
<feature type="active site" description="Proton acceptor" evidence="9">
    <location>
        <position position="334"/>
    </location>
</feature>
<keyword evidence="9" id="KW-0479">Metal-binding</keyword>
<dbReference type="SUPFAM" id="SSF54826">
    <property type="entry name" value="Enolase N-terminal domain-like"/>
    <property type="match status" value="1"/>
</dbReference>
<sequence>MTVITSVAARQVLDSKARPMVEVELTTASGATGRAAAPTGSSVGMYEAKILRDGDAARYGGMSVYSAVRNVTDTIASAIVGRPFESQADFDAALLTLDGSADKGVLGGNAIYPTSVAFLRAQAAETGRPVYQHIARGDLSTLPVPCFNVMNGGHNEVLQAFNEFLIVPHGAESVEHAVEIGVSVFQRLPAVIERRTKKVAAVGGSYGFVAPYSDPAAVLSLISEAVDAAGYTEEVAFALDCASSEMFDATTDTYELDGHRVDSEQMVDHLRSLTEEFDLLFIEDPLDENDWAGFSLAVRELSRTLVFGDDLIVTNKQRLQRAISERAVDGFVLKPNQVGTVTESLETFDLAEEAGLLALPSGRSGGVIDDIVMDLSLGLQVPFQKNGAPRTGERIEKLNFLIRAERELGNATLSDVARIARY</sequence>
<keyword evidence="5 9" id="KW-0964">Secreted</keyword>
<dbReference type="SMART" id="SM01193">
    <property type="entry name" value="Enolase_N"/>
    <property type="match status" value="1"/>
</dbReference>
<keyword evidence="9" id="KW-0963">Cytoplasm</keyword>
<feature type="binding site" evidence="9">
    <location>
        <position position="385"/>
    </location>
    <ligand>
        <name>(2R)-2-phosphoglycerate</name>
        <dbReference type="ChEBI" id="CHEBI:58289"/>
    </ligand>
</feature>
<dbReference type="Pfam" id="PF00113">
    <property type="entry name" value="Enolase_C"/>
    <property type="match status" value="1"/>
</dbReference>
<dbReference type="Proteomes" id="UP000194464">
    <property type="component" value="Unassembled WGS sequence"/>
</dbReference>
<evidence type="ECO:0000256" key="6">
    <source>
        <dbReference type="ARBA" id="ARBA00022842"/>
    </source>
</evidence>
<dbReference type="PIRSF" id="PIRSF001400">
    <property type="entry name" value="Enolase"/>
    <property type="match status" value="1"/>
</dbReference>
<dbReference type="Gene3D" id="3.20.20.120">
    <property type="entry name" value="Enolase-like C-terminal domain"/>
    <property type="match status" value="1"/>
</dbReference>
<feature type="domain" description="Enolase N-terminal" evidence="11">
    <location>
        <begin position="4"/>
        <end position="134"/>
    </location>
</feature>
<feature type="binding site" evidence="9">
    <location>
        <position position="240"/>
    </location>
    <ligand>
        <name>Mg(2+)</name>
        <dbReference type="ChEBI" id="CHEBI:18420"/>
    </ligand>
</feature>